<evidence type="ECO:0008006" key="5">
    <source>
        <dbReference type="Google" id="ProtNLM"/>
    </source>
</evidence>
<evidence type="ECO:0000256" key="2">
    <source>
        <dbReference type="SAM" id="SignalP"/>
    </source>
</evidence>
<dbReference type="EMBL" id="JBFAUK010000026">
    <property type="protein sequence ID" value="MEV5510010.1"/>
    <property type="molecule type" value="Genomic_DNA"/>
</dbReference>
<proteinExistence type="predicted"/>
<organism evidence="3 4">
    <name type="scientific">Streptomyces orinoci</name>
    <name type="common">Streptoverticillium orinoci</name>
    <dbReference type="NCBI Taxonomy" id="67339"/>
    <lineage>
        <taxon>Bacteria</taxon>
        <taxon>Bacillati</taxon>
        <taxon>Actinomycetota</taxon>
        <taxon>Actinomycetes</taxon>
        <taxon>Kitasatosporales</taxon>
        <taxon>Streptomycetaceae</taxon>
        <taxon>Streptomyces</taxon>
    </lineage>
</organism>
<evidence type="ECO:0000313" key="3">
    <source>
        <dbReference type="EMBL" id="MEV5510010.1"/>
    </source>
</evidence>
<feature type="chain" id="PRO_5045493690" description="Secreted protein" evidence="2">
    <location>
        <begin position="34"/>
        <end position="110"/>
    </location>
</feature>
<feature type="compositionally biased region" description="Low complexity" evidence="1">
    <location>
        <begin position="77"/>
        <end position="93"/>
    </location>
</feature>
<keyword evidence="4" id="KW-1185">Reference proteome</keyword>
<gene>
    <name evidence="3" type="ORF">AB0L16_26835</name>
</gene>
<dbReference type="RefSeq" id="WP_161968647.1">
    <property type="nucleotide sequence ID" value="NZ_JBFAUK010000026.1"/>
</dbReference>
<feature type="signal peptide" evidence="2">
    <location>
        <begin position="1"/>
        <end position="33"/>
    </location>
</feature>
<evidence type="ECO:0000256" key="1">
    <source>
        <dbReference type="SAM" id="MobiDB-lite"/>
    </source>
</evidence>
<accession>A0ABV3K847</accession>
<sequence length="110" mass="10863">MSAATPQDRIAALIGAAALAATLSATLTGTAWAEEPRPTGLHRKQAPDLDGIGCAAGHAAAAWTGADPTLPNVPGATLPALPTLPTLPTLEKPAPLPTAPALPLPSPGDR</sequence>
<reference evidence="3 4" key="1">
    <citation type="submission" date="2024-06" db="EMBL/GenBank/DDBJ databases">
        <title>The Natural Products Discovery Center: Release of the First 8490 Sequenced Strains for Exploring Actinobacteria Biosynthetic Diversity.</title>
        <authorList>
            <person name="Kalkreuter E."/>
            <person name="Kautsar S.A."/>
            <person name="Yang D."/>
            <person name="Bader C.D."/>
            <person name="Teijaro C.N."/>
            <person name="Fluegel L."/>
            <person name="Davis C.M."/>
            <person name="Simpson J.R."/>
            <person name="Lauterbach L."/>
            <person name="Steele A.D."/>
            <person name="Gui C."/>
            <person name="Meng S."/>
            <person name="Li G."/>
            <person name="Viehrig K."/>
            <person name="Ye F."/>
            <person name="Su P."/>
            <person name="Kiefer A.F."/>
            <person name="Nichols A."/>
            <person name="Cepeda A.J."/>
            <person name="Yan W."/>
            <person name="Fan B."/>
            <person name="Jiang Y."/>
            <person name="Adhikari A."/>
            <person name="Zheng C.-J."/>
            <person name="Schuster L."/>
            <person name="Cowan T.M."/>
            <person name="Smanski M.J."/>
            <person name="Chevrette M.G."/>
            <person name="De Carvalho L.P.S."/>
            <person name="Shen B."/>
        </authorList>
    </citation>
    <scope>NUCLEOTIDE SEQUENCE [LARGE SCALE GENOMIC DNA]</scope>
    <source>
        <strain evidence="3 4">NPDC052347</strain>
    </source>
</reference>
<protein>
    <recommendedName>
        <fullName evidence="5">Secreted protein</fullName>
    </recommendedName>
</protein>
<evidence type="ECO:0000313" key="4">
    <source>
        <dbReference type="Proteomes" id="UP001552594"/>
    </source>
</evidence>
<dbReference type="Proteomes" id="UP001552594">
    <property type="component" value="Unassembled WGS sequence"/>
</dbReference>
<name>A0ABV3K847_STRON</name>
<feature type="region of interest" description="Disordered" evidence="1">
    <location>
        <begin position="77"/>
        <end position="110"/>
    </location>
</feature>
<keyword evidence="2" id="KW-0732">Signal</keyword>
<comment type="caution">
    <text evidence="3">The sequence shown here is derived from an EMBL/GenBank/DDBJ whole genome shotgun (WGS) entry which is preliminary data.</text>
</comment>
<feature type="compositionally biased region" description="Pro residues" evidence="1">
    <location>
        <begin position="94"/>
        <end position="110"/>
    </location>
</feature>